<sequence>MAVTYHEETSLFELPADGFSHGCNTKGAIAG</sequence>
<evidence type="ECO:0000313" key="1">
    <source>
        <dbReference type="EMBL" id="SVD07588.1"/>
    </source>
</evidence>
<organism evidence="1">
    <name type="scientific">marine metagenome</name>
    <dbReference type="NCBI Taxonomy" id="408172"/>
    <lineage>
        <taxon>unclassified sequences</taxon>
        <taxon>metagenomes</taxon>
        <taxon>ecological metagenomes</taxon>
    </lineage>
</organism>
<gene>
    <name evidence="1" type="ORF">METZ01_LOCUS360442</name>
</gene>
<proteinExistence type="predicted"/>
<feature type="non-terminal residue" evidence="1">
    <location>
        <position position="31"/>
    </location>
</feature>
<dbReference type="EMBL" id="UINC01128067">
    <property type="protein sequence ID" value="SVD07588.1"/>
    <property type="molecule type" value="Genomic_DNA"/>
</dbReference>
<dbReference type="AlphaFoldDB" id="A0A382SEJ3"/>
<protein>
    <submittedName>
        <fullName evidence="1">Uncharacterized protein</fullName>
    </submittedName>
</protein>
<reference evidence="1" key="1">
    <citation type="submission" date="2018-05" db="EMBL/GenBank/DDBJ databases">
        <authorList>
            <person name="Lanie J.A."/>
            <person name="Ng W.-L."/>
            <person name="Kazmierczak K.M."/>
            <person name="Andrzejewski T.M."/>
            <person name="Davidsen T.M."/>
            <person name="Wayne K.J."/>
            <person name="Tettelin H."/>
            <person name="Glass J.I."/>
            <person name="Rusch D."/>
            <person name="Podicherti R."/>
            <person name="Tsui H.-C.T."/>
            <person name="Winkler M.E."/>
        </authorList>
    </citation>
    <scope>NUCLEOTIDE SEQUENCE</scope>
</reference>
<name>A0A382SEJ3_9ZZZZ</name>
<accession>A0A382SEJ3</accession>